<feature type="region of interest" description="Disordered" evidence="1">
    <location>
        <begin position="1"/>
        <end position="22"/>
    </location>
</feature>
<organism evidence="2 3">
    <name type="scientific">Actinoplanes lutulentus</name>
    <dbReference type="NCBI Taxonomy" id="1287878"/>
    <lineage>
        <taxon>Bacteria</taxon>
        <taxon>Bacillati</taxon>
        <taxon>Actinomycetota</taxon>
        <taxon>Actinomycetes</taxon>
        <taxon>Micromonosporales</taxon>
        <taxon>Micromonosporaceae</taxon>
        <taxon>Actinoplanes</taxon>
    </lineage>
</organism>
<keyword evidence="3" id="KW-1185">Reference proteome</keyword>
<dbReference type="EMBL" id="QLMJ01000015">
    <property type="protein sequence ID" value="RAK31311.1"/>
    <property type="molecule type" value="Genomic_DNA"/>
</dbReference>
<evidence type="ECO:0000313" key="2">
    <source>
        <dbReference type="EMBL" id="RAK31311.1"/>
    </source>
</evidence>
<dbReference type="AlphaFoldDB" id="A0A327Z4S3"/>
<evidence type="ECO:0000313" key="3">
    <source>
        <dbReference type="Proteomes" id="UP000249341"/>
    </source>
</evidence>
<gene>
    <name evidence="2" type="ORF">B0I29_115117</name>
</gene>
<feature type="region of interest" description="Disordered" evidence="1">
    <location>
        <begin position="71"/>
        <end position="104"/>
    </location>
</feature>
<name>A0A327Z4S3_9ACTN</name>
<dbReference type="OrthoDB" id="3298692at2"/>
<accession>A0A327Z4S3</accession>
<protein>
    <submittedName>
        <fullName evidence="2">Uncharacterized protein</fullName>
    </submittedName>
</protein>
<comment type="caution">
    <text evidence="2">The sequence shown here is derived from an EMBL/GenBank/DDBJ whole genome shotgun (WGS) entry which is preliminary data.</text>
</comment>
<reference evidence="2 3" key="1">
    <citation type="submission" date="2018-06" db="EMBL/GenBank/DDBJ databases">
        <title>Genomic Encyclopedia of Type Strains, Phase III (KMG-III): the genomes of soil and plant-associated and newly described type strains.</title>
        <authorList>
            <person name="Whitman W."/>
        </authorList>
    </citation>
    <scope>NUCLEOTIDE SEQUENCE [LARGE SCALE GENOMIC DNA]</scope>
    <source>
        <strain evidence="2 3">CGMCC 4.7090</strain>
    </source>
</reference>
<evidence type="ECO:0000256" key="1">
    <source>
        <dbReference type="SAM" id="MobiDB-lite"/>
    </source>
</evidence>
<dbReference type="Proteomes" id="UP000249341">
    <property type="component" value="Unassembled WGS sequence"/>
</dbReference>
<feature type="compositionally biased region" description="Polar residues" evidence="1">
    <location>
        <begin position="87"/>
        <end position="100"/>
    </location>
</feature>
<dbReference type="RefSeq" id="WP_111652227.1">
    <property type="nucleotide sequence ID" value="NZ_JACHWI010000010.1"/>
</dbReference>
<proteinExistence type="predicted"/>
<sequence length="146" mass="16278">MTDHWGDFDFDDHHDVPDVPDDLHHEIDHQAFEAEDHHHFEEEHTPPEIPDIPEIDEPVVTLAEDLFPPTLDIGDLPEPVDGFPWIDTTTLGSPDTTGFTAQEDPVTPDELAAYAHTSGPADWTALADSDDPATAALARWWTPDEQ</sequence>